<evidence type="ECO:0000313" key="4">
    <source>
        <dbReference type="Proteomes" id="UP000055590"/>
    </source>
</evidence>
<dbReference type="SUPFAM" id="SSF110849">
    <property type="entry name" value="ParB/Sulfiredoxin"/>
    <property type="match status" value="1"/>
</dbReference>
<proteinExistence type="predicted"/>
<reference evidence="3 4" key="1">
    <citation type="submission" date="2015-08" db="EMBL/GenBank/DDBJ databases">
        <authorList>
            <person name="Babu N.S."/>
            <person name="Beckwith C.J."/>
            <person name="Beseler K.G."/>
            <person name="Brison A."/>
            <person name="Carone J.V."/>
            <person name="Caskin T.P."/>
            <person name="Diamond M."/>
            <person name="Durham M.E."/>
            <person name="Foxe J.M."/>
            <person name="Go M."/>
            <person name="Henderson B.A."/>
            <person name="Jones I.B."/>
            <person name="McGettigan J.A."/>
            <person name="Micheletti S.J."/>
            <person name="Nasrallah M.E."/>
            <person name="Ortiz D."/>
            <person name="Piller C.R."/>
            <person name="Privatt S.R."/>
            <person name="Schneider S.L."/>
            <person name="Sharp S."/>
            <person name="Smith T.C."/>
            <person name="Stanton J.D."/>
            <person name="Ullery H.E."/>
            <person name="Wilson R.J."/>
            <person name="Serrano M.G."/>
            <person name="Buck G."/>
            <person name="Lee V."/>
            <person name="Wang Y."/>
            <person name="Carvalho R."/>
            <person name="Voegtly L."/>
            <person name="Shi R."/>
            <person name="Duckworth R."/>
            <person name="Johnson A."/>
            <person name="Loviza R."/>
            <person name="Walstead R."/>
            <person name="Shah Z."/>
            <person name="Kiflezghi M."/>
            <person name="Wade K."/>
            <person name="Ball S.L."/>
            <person name="Bradley K.W."/>
            <person name="Asai D.J."/>
            <person name="Bowman C.A."/>
            <person name="Russell D.A."/>
            <person name="Pope W.H."/>
            <person name="Jacobs-Sera D."/>
            <person name="Hendrix R.W."/>
            <person name="Hatfull G.F."/>
        </authorList>
    </citation>
    <scope>NUCLEOTIDE SEQUENCE [LARGE SCALE GENOMIC DNA]</scope>
    <source>
        <strain evidence="3 4">DSM 27710</strain>
    </source>
</reference>
<dbReference type="InterPro" id="IPR003115">
    <property type="entry name" value="ParB_N"/>
</dbReference>
<feature type="region of interest" description="Disordered" evidence="1">
    <location>
        <begin position="147"/>
        <end position="195"/>
    </location>
</feature>
<evidence type="ECO:0000259" key="2">
    <source>
        <dbReference type="SMART" id="SM00470"/>
    </source>
</evidence>
<dbReference type="Proteomes" id="UP000055590">
    <property type="component" value="Chromosome"/>
</dbReference>
<feature type="compositionally biased region" description="Polar residues" evidence="1">
    <location>
        <begin position="175"/>
        <end position="193"/>
    </location>
</feature>
<dbReference type="Pfam" id="PF02195">
    <property type="entry name" value="ParB_N"/>
    <property type="match status" value="1"/>
</dbReference>
<dbReference type="InterPro" id="IPR036086">
    <property type="entry name" value="ParB/Sulfiredoxin_sf"/>
</dbReference>
<gene>
    <name evidence="3" type="ORF">AKJ08_1268</name>
</gene>
<name>A0A0K1PBV0_9BACT</name>
<dbReference type="SMART" id="SM00470">
    <property type="entry name" value="ParB"/>
    <property type="match status" value="1"/>
</dbReference>
<dbReference type="OrthoDB" id="5429195at2"/>
<dbReference type="AlphaFoldDB" id="A0A0K1PBV0"/>
<dbReference type="KEGG" id="vin:AKJ08_1268"/>
<dbReference type="EMBL" id="CP012332">
    <property type="protein sequence ID" value="AKU90881.1"/>
    <property type="molecule type" value="Genomic_DNA"/>
</dbReference>
<dbReference type="Gene3D" id="3.90.1530.30">
    <property type="match status" value="1"/>
</dbReference>
<accession>A0A0K1PBV0</accession>
<protein>
    <submittedName>
        <fullName evidence="3">ParB-like nuclease domain protein</fullName>
    </submittedName>
</protein>
<sequence>MAPPSQPPQVLGYVPLASLREDTVFRLRDPGEVASLAQSIAQVGQLFAIEVRTIDGKVEPITGFRRLKALRLLHRSRVLVRDHGEISDAAAALIAAADAIDSRALEVEELQGLLDRYQAMGWSTPALDELLGRAIERARERLEDLAAIAQGLEPPDRTVLDEDALDDDEPRAVPSSETRQRPGSVSEASTSQAPDPVVEIPAAEAALQPAADVASLPDLEFAAAEAAATPEPVALQRPPEEAPLPMALGRVRIVPADDLAPPPRQEVTADWLARDLAVRFSELTQDLSVLVDHWTELPEGPRGVLADQLDYYGALGQWLGRTAERKT</sequence>
<keyword evidence="4" id="KW-1185">Reference proteome</keyword>
<dbReference type="RefSeq" id="WP_050725274.1">
    <property type="nucleotide sequence ID" value="NZ_CP012332.1"/>
</dbReference>
<organism evidence="3 4">
    <name type="scientific">Vulgatibacter incomptus</name>
    <dbReference type="NCBI Taxonomy" id="1391653"/>
    <lineage>
        <taxon>Bacteria</taxon>
        <taxon>Pseudomonadati</taxon>
        <taxon>Myxococcota</taxon>
        <taxon>Myxococcia</taxon>
        <taxon>Myxococcales</taxon>
        <taxon>Cystobacterineae</taxon>
        <taxon>Vulgatibacteraceae</taxon>
        <taxon>Vulgatibacter</taxon>
    </lineage>
</organism>
<evidence type="ECO:0000256" key="1">
    <source>
        <dbReference type="SAM" id="MobiDB-lite"/>
    </source>
</evidence>
<evidence type="ECO:0000313" key="3">
    <source>
        <dbReference type="EMBL" id="AKU90881.1"/>
    </source>
</evidence>
<dbReference type="STRING" id="1391653.AKJ08_1268"/>
<feature type="domain" description="ParB-like N-terminal" evidence="2">
    <location>
        <begin position="12"/>
        <end position="100"/>
    </location>
</feature>